<keyword id="KW-0903">Direct protein sequencing</keyword>
<dbReference type="AlphaFoldDB" id="Q9S893"/>
<accession>Q9S893</accession>
<proteinExistence type="evidence at protein level"/>
<protein>
    <submittedName>
        <fullName>Acyl carrier protein</fullName>
    </submittedName>
</protein>
<sequence length="23" mass="2565">AQKQETVQKVGDIVKKQLALKPD</sequence>
<name>Q9S893_ARAHY</name>
<reference key="1">
    <citation type="journal article" date="1995" name="Indian J. Biochem. Biophys.">
        <title>Purification and partial characterization of acyl carrier proteins from developing oil seeds of pisa (Actinodaphne hookeri) and ground nut (Arachis hypogaea).</title>
        <authorList>
            <person name="Sreenivas A."/>
            <person name="Sastry P.S."/>
        </authorList>
    </citation>
    <scope>PROTEIN SEQUENCE</scope>
</reference>
<organism>
    <name type="scientific">Arachis hypogaea</name>
    <name type="common">Peanut</name>
    <dbReference type="NCBI Taxonomy" id="3818"/>
    <lineage>
        <taxon>Eukaryota</taxon>
        <taxon>Viridiplantae</taxon>
        <taxon>Streptophyta</taxon>
        <taxon>Embryophyta</taxon>
        <taxon>Tracheophyta</taxon>
        <taxon>Spermatophyta</taxon>
        <taxon>Magnoliopsida</taxon>
        <taxon>eudicotyledons</taxon>
        <taxon>Gunneridae</taxon>
        <taxon>Pentapetalae</taxon>
        <taxon>rosids</taxon>
        <taxon>fabids</taxon>
        <taxon>Fabales</taxon>
        <taxon>Fabaceae</taxon>
        <taxon>Papilionoideae</taxon>
        <taxon>50 kb inversion clade</taxon>
        <taxon>dalbergioids sensu lato</taxon>
        <taxon>Dalbergieae</taxon>
        <taxon>Pterocarpus clade</taxon>
        <taxon>Arachis</taxon>
    </lineage>
</organism>